<dbReference type="AlphaFoldDB" id="A0A812RC37"/>
<evidence type="ECO:0000313" key="1">
    <source>
        <dbReference type="EMBL" id="CAE7429615.1"/>
    </source>
</evidence>
<reference evidence="1" key="1">
    <citation type="submission" date="2021-02" db="EMBL/GenBank/DDBJ databases">
        <authorList>
            <person name="Dougan E. K."/>
            <person name="Rhodes N."/>
            <person name="Thang M."/>
            <person name="Chan C."/>
        </authorList>
    </citation>
    <scope>NUCLEOTIDE SEQUENCE</scope>
</reference>
<proteinExistence type="predicted"/>
<dbReference type="EMBL" id="CAJNJA010018714">
    <property type="protein sequence ID" value="CAE7429615.1"/>
    <property type="molecule type" value="Genomic_DNA"/>
</dbReference>
<sequence length="918" mass="100496">MAAPLISLQRAVGAGLFRSESSLTLPLAQQFALSLIAESKDIPGFARSPAPPPDKSGLFLYPSSMAGPWWHGAGQSALSLLPPLWSFVVWQESGGMKQGALAWQTLLAAWTSSVVSKQYRDLLAKNKQELFFGSRWHLQLLLGELGGEIYKLPGCSRLVARFASGADYQRQFRQVCVAFQFGFNLCVTARSNTLTFEECQPSSQQLLSGQDLGLLFLQDYKQRTNSEASYDSVVDTSQDLGVDEFTKHSLNVACETNQAVRKLSFGVGGVGAGDSGLSGSCTSTVLRGTRRDRGVTLPFSFRNEGADRFFRTRDGHSNEGFKMYLDDNFDNEVHWESWIRFPLLSRAIPEEAGPVKGICRLNTETGTDARSFECSDGIRRICFYGRTLAKSIIACTRAIWLGSVNSNSFRLEAIEINLDRGIQQTYLAPNFKPTTSNQFFWRADNLGGLDSLQLTCGVGEVITSFSKVLGLGACVEKTSLEQVEIDSKERGLVEIDCAEGHVIKKLETEVNYVTESFRLKATCCFVASMPFTLRPYQQFDTADVDELSGIFCPKPEGLDDSGRPELSQQLSFKFPSNVPQAELQYDKALGKWSLKDRPSPVCASTDPAVESDVVHPLNLALGRFYVVPMTNFDGVFETPVGVARDAATPQPPPKPTLITFSATSPDFAAECQDENTPGTRTFDRKRMNQKAQELLSADSEHPCGYIFSEPRTSREVAAPGLSWWPQSDVSPYAGIGFRAASGGFDGGDETGSGVTYRTVKECSDRVKSRQIDNSADKFPITTGLLILDKLKDDKQATAEAVVKLSAGLGAETEWSPGLTLNSFSRVVANAGKAVLTTYAKALERDFNKANANDCDPLQHGLARIFCDLYCIRDFVKKGDAAILQNLQSATDTLNQNLQELFSFYAGAGLRLCFAGAKT</sequence>
<name>A0A812RC37_9DINO</name>
<dbReference type="OrthoDB" id="419573at2759"/>
<organism evidence="1 2">
    <name type="scientific">Symbiodinium necroappetens</name>
    <dbReference type="NCBI Taxonomy" id="1628268"/>
    <lineage>
        <taxon>Eukaryota</taxon>
        <taxon>Sar</taxon>
        <taxon>Alveolata</taxon>
        <taxon>Dinophyceae</taxon>
        <taxon>Suessiales</taxon>
        <taxon>Symbiodiniaceae</taxon>
        <taxon>Symbiodinium</taxon>
    </lineage>
</organism>
<evidence type="ECO:0000313" key="2">
    <source>
        <dbReference type="Proteomes" id="UP000601435"/>
    </source>
</evidence>
<dbReference type="Proteomes" id="UP000601435">
    <property type="component" value="Unassembled WGS sequence"/>
</dbReference>
<keyword evidence="2" id="KW-1185">Reference proteome</keyword>
<accession>A0A812RC37</accession>
<gene>
    <name evidence="1" type="ORF">SNEC2469_LOCUS11793</name>
</gene>
<comment type="caution">
    <text evidence="1">The sequence shown here is derived from an EMBL/GenBank/DDBJ whole genome shotgun (WGS) entry which is preliminary data.</text>
</comment>
<protein>
    <submittedName>
        <fullName evidence="1">Uncharacterized protein</fullName>
    </submittedName>
</protein>